<dbReference type="InterPro" id="IPR012337">
    <property type="entry name" value="RNaseH-like_sf"/>
</dbReference>
<dbReference type="InterPro" id="IPR002156">
    <property type="entry name" value="RNaseH_domain"/>
</dbReference>
<comment type="caution">
    <text evidence="2">The sequence shown here is derived from an EMBL/GenBank/DDBJ whole genome shotgun (WGS) entry which is preliminary data.</text>
</comment>
<protein>
    <recommendedName>
        <fullName evidence="1">RNase H type-1 domain-containing protein</fullName>
    </recommendedName>
</protein>
<evidence type="ECO:0000313" key="2">
    <source>
        <dbReference type="EMBL" id="KAG2300298.1"/>
    </source>
</evidence>
<dbReference type="PANTHER" id="PTHR34146">
    <property type="entry name" value="POLYNUCLEOTIDYL TRANSFERASE, RIBONUCLEASE H-LIKE SUPERFAMILY PROTEIN-RELATED"/>
    <property type="match status" value="1"/>
</dbReference>
<dbReference type="AlphaFoldDB" id="A0A8X7S5Y5"/>
<dbReference type="Proteomes" id="UP000886595">
    <property type="component" value="Unassembled WGS sequence"/>
</dbReference>
<dbReference type="Pfam" id="PF13456">
    <property type="entry name" value="RVT_3"/>
    <property type="match status" value="1"/>
</dbReference>
<gene>
    <name evidence="2" type="ORF">Bca52824_036770</name>
</gene>
<proteinExistence type="predicted"/>
<dbReference type="OrthoDB" id="1113854at2759"/>
<evidence type="ECO:0000259" key="1">
    <source>
        <dbReference type="Pfam" id="PF13456"/>
    </source>
</evidence>
<evidence type="ECO:0000313" key="3">
    <source>
        <dbReference type="Proteomes" id="UP000886595"/>
    </source>
</evidence>
<name>A0A8X7S5Y5_BRACI</name>
<keyword evidence="3" id="KW-1185">Reference proteome</keyword>
<dbReference type="InterPro" id="IPR044730">
    <property type="entry name" value="RNase_H-like_dom_plant"/>
</dbReference>
<organism evidence="2 3">
    <name type="scientific">Brassica carinata</name>
    <name type="common">Ethiopian mustard</name>
    <name type="synonym">Abyssinian cabbage</name>
    <dbReference type="NCBI Taxonomy" id="52824"/>
    <lineage>
        <taxon>Eukaryota</taxon>
        <taxon>Viridiplantae</taxon>
        <taxon>Streptophyta</taxon>
        <taxon>Embryophyta</taxon>
        <taxon>Tracheophyta</taxon>
        <taxon>Spermatophyta</taxon>
        <taxon>Magnoliopsida</taxon>
        <taxon>eudicotyledons</taxon>
        <taxon>Gunneridae</taxon>
        <taxon>Pentapetalae</taxon>
        <taxon>rosids</taxon>
        <taxon>malvids</taxon>
        <taxon>Brassicales</taxon>
        <taxon>Brassicaceae</taxon>
        <taxon>Brassiceae</taxon>
        <taxon>Brassica</taxon>
    </lineage>
</organism>
<accession>A0A8X7S5Y5</accession>
<feature type="domain" description="RNase H type-1" evidence="1">
    <location>
        <begin position="64"/>
        <end position="151"/>
    </location>
</feature>
<dbReference type="Gene3D" id="3.30.420.10">
    <property type="entry name" value="Ribonuclease H-like superfamily/Ribonuclease H"/>
    <property type="match status" value="1"/>
</dbReference>
<dbReference type="CDD" id="cd06222">
    <property type="entry name" value="RNase_H_like"/>
    <property type="match status" value="1"/>
</dbReference>
<dbReference type="GO" id="GO:0004523">
    <property type="term" value="F:RNA-DNA hybrid ribonuclease activity"/>
    <property type="evidence" value="ECO:0007669"/>
    <property type="project" value="InterPro"/>
</dbReference>
<dbReference type="InterPro" id="IPR036397">
    <property type="entry name" value="RNaseH_sf"/>
</dbReference>
<dbReference type="PANTHER" id="PTHR34146:SF3">
    <property type="entry name" value="POLYNUCLEOTIDYL TRANSFERASE, RIBONUCLEASE H-LIKE SUPERFAMILY PROTEIN"/>
    <property type="match status" value="1"/>
</dbReference>
<dbReference type="EMBL" id="JAAMPC010000008">
    <property type="protein sequence ID" value="KAG2300298.1"/>
    <property type="molecule type" value="Genomic_DNA"/>
</dbReference>
<dbReference type="GO" id="GO:0003676">
    <property type="term" value="F:nucleic acid binding"/>
    <property type="evidence" value="ECO:0007669"/>
    <property type="project" value="InterPro"/>
</dbReference>
<reference evidence="2 3" key="1">
    <citation type="submission" date="2020-02" db="EMBL/GenBank/DDBJ databases">
        <authorList>
            <person name="Ma Q."/>
            <person name="Huang Y."/>
            <person name="Song X."/>
            <person name="Pei D."/>
        </authorList>
    </citation>
    <scope>NUCLEOTIDE SEQUENCE [LARGE SCALE GENOMIC DNA]</scope>
    <source>
        <strain evidence="2">Sxm20200214</strain>
        <tissue evidence="2">Leaf</tissue>
    </source>
</reference>
<sequence>MAQKILDQGRTQGTISQEYDDDESISHLPRCQVDASWVKDSAFVGGGCVFDIEPGIHTYGSFGIDQVLFPLHAEFNILLCAMKTALQLGFSTMSFESDCLQLVKLINDEEDWPIVASERNEFDHLHTLFIDFSISFIARKHNVRADLLAKGARSQKSLFSHVNSVIPSWLASNANLFVLN</sequence>
<dbReference type="SUPFAM" id="SSF53098">
    <property type="entry name" value="Ribonuclease H-like"/>
    <property type="match status" value="1"/>
</dbReference>